<reference evidence="2 3" key="1">
    <citation type="submission" date="2018-11" db="EMBL/GenBank/DDBJ databases">
        <title>Complete Genome Sequence of Vbrio mediterranei 117-T6: a Potential Pathogen Bacteria Isolated from the Conchocelis of Pyropia.</title>
        <authorList>
            <person name="Liu Q."/>
        </authorList>
    </citation>
    <scope>NUCLEOTIDE SEQUENCE [LARGE SCALE GENOMIC DNA]</scope>
    <source>
        <strain evidence="2 3">117-T6</strain>
    </source>
</reference>
<dbReference type="AlphaFoldDB" id="A0A3G4VDQ6"/>
<evidence type="ECO:0000313" key="3">
    <source>
        <dbReference type="Proteomes" id="UP000279760"/>
    </source>
</evidence>
<accession>A0A3G4VDQ6</accession>
<protein>
    <submittedName>
        <fullName evidence="2">DUF3299 domain-containing protein</fullName>
    </submittedName>
</protein>
<organism evidence="2 3">
    <name type="scientific">Vibrio mediterranei</name>
    <dbReference type="NCBI Taxonomy" id="689"/>
    <lineage>
        <taxon>Bacteria</taxon>
        <taxon>Pseudomonadati</taxon>
        <taxon>Pseudomonadota</taxon>
        <taxon>Gammaproteobacteria</taxon>
        <taxon>Vibrionales</taxon>
        <taxon>Vibrionaceae</taxon>
        <taxon>Vibrio</taxon>
    </lineage>
</organism>
<dbReference type="InterPro" id="IPR021727">
    <property type="entry name" value="DUF3299"/>
</dbReference>
<dbReference type="Gene3D" id="2.40.50.870">
    <property type="entry name" value="Protein of unknown function (DUF3299)"/>
    <property type="match status" value="1"/>
</dbReference>
<feature type="chain" id="PRO_5018315141" evidence="1">
    <location>
        <begin position="20"/>
        <end position="215"/>
    </location>
</feature>
<dbReference type="Proteomes" id="UP000279760">
    <property type="component" value="Chromosome 1"/>
</dbReference>
<sequence length="215" mass="24184">MLNWCSNLIVVLFSFSVSASQISVLDWTDLKPQMKEEIVVLPDITEAQREALQTILLLDSVPNKANQKLANQIIVELGSEGVDARDLLEKRATYMAQMQARSETTTDRFDKQNIRMAGFIVPLEMTGEKSTDFLLVPVAGACIHLPPPPANQIVRIRYPEGFEIKNVQYPVWVEGIFTSDKQTEDVFLVDGNTSVTMGYSMEATNIEDYYQSETL</sequence>
<evidence type="ECO:0000313" key="2">
    <source>
        <dbReference type="EMBL" id="AYV22936.1"/>
    </source>
</evidence>
<proteinExistence type="predicted"/>
<dbReference type="RefSeq" id="WP_124941147.1">
    <property type="nucleotide sequence ID" value="NZ_CP033577.1"/>
</dbReference>
<name>A0A3G4VDQ6_9VIBR</name>
<feature type="signal peptide" evidence="1">
    <location>
        <begin position="1"/>
        <end position="19"/>
    </location>
</feature>
<evidence type="ECO:0000256" key="1">
    <source>
        <dbReference type="SAM" id="SignalP"/>
    </source>
</evidence>
<dbReference type="Pfam" id="PF11736">
    <property type="entry name" value="DUF3299"/>
    <property type="match status" value="1"/>
</dbReference>
<keyword evidence="1" id="KW-0732">Signal</keyword>
<dbReference type="EMBL" id="CP033577">
    <property type="protein sequence ID" value="AYV22936.1"/>
    <property type="molecule type" value="Genomic_DNA"/>
</dbReference>
<gene>
    <name evidence="2" type="ORF">ECB94_17475</name>
</gene>